<comment type="catalytic activity">
    <reaction evidence="1">
        <text>chorismate = isochorismate</text>
        <dbReference type="Rhea" id="RHEA:18985"/>
        <dbReference type="ChEBI" id="CHEBI:29748"/>
        <dbReference type="ChEBI" id="CHEBI:29780"/>
        <dbReference type="EC" id="5.4.4.2"/>
    </reaction>
</comment>
<dbReference type="InterPro" id="IPR004561">
    <property type="entry name" value="IsoChor_synthase"/>
</dbReference>
<dbReference type="InterPro" id="IPR005801">
    <property type="entry name" value="ADC_synthase"/>
</dbReference>
<dbReference type="PANTHER" id="PTHR42839">
    <property type="entry name" value="ISOCHORISMATE SYNTHASE ENTC"/>
    <property type="match status" value="1"/>
</dbReference>
<gene>
    <name evidence="7" type="primary">dhbC</name>
    <name evidence="7" type="ORF">ACFSOY_19735</name>
</gene>
<reference evidence="8" key="1">
    <citation type="journal article" date="2019" name="Int. J. Syst. Evol. Microbiol.">
        <title>The Global Catalogue of Microorganisms (GCM) 10K type strain sequencing project: providing services to taxonomists for standard genome sequencing and annotation.</title>
        <authorList>
            <consortium name="The Broad Institute Genomics Platform"/>
            <consortium name="The Broad Institute Genome Sequencing Center for Infectious Disease"/>
            <person name="Wu L."/>
            <person name="Ma J."/>
        </authorList>
    </citation>
    <scope>NUCLEOTIDE SEQUENCE [LARGE SCALE GENOMIC DNA]</scope>
    <source>
        <strain evidence="8">CGMCC 1.13574</strain>
    </source>
</reference>
<evidence type="ECO:0000256" key="5">
    <source>
        <dbReference type="ARBA" id="ARBA00041564"/>
    </source>
</evidence>
<dbReference type="NCBIfam" id="NF005380">
    <property type="entry name" value="PRK06923.1"/>
    <property type="match status" value="1"/>
</dbReference>
<accession>A0ABW5A2P0</accession>
<dbReference type="InterPro" id="IPR015890">
    <property type="entry name" value="Chorismate_C"/>
</dbReference>
<dbReference type="Gene3D" id="3.60.120.10">
    <property type="entry name" value="Anthranilate synthase"/>
    <property type="match status" value="1"/>
</dbReference>
<evidence type="ECO:0000256" key="2">
    <source>
        <dbReference type="ARBA" id="ARBA00005297"/>
    </source>
</evidence>
<dbReference type="PANTHER" id="PTHR42839:SF2">
    <property type="entry name" value="ISOCHORISMATE SYNTHASE ENTC"/>
    <property type="match status" value="1"/>
</dbReference>
<dbReference type="Pfam" id="PF00425">
    <property type="entry name" value="Chorismate_bind"/>
    <property type="match status" value="1"/>
</dbReference>
<dbReference type="RefSeq" id="WP_386049578.1">
    <property type="nucleotide sequence ID" value="NZ_JBHUIO010000016.1"/>
</dbReference>
<keyword evidence="4" id="KW-0413">Isomerase</keyword>
<dbReference type="NCBIfam" id="TIGR00543">
    <property type="entry name" value="isochor_syn"/>
    <property type="match status" value="1"/>
</dbReference>
<feature type="domain" description="Chorismate-utilising enzyme C-terminal" evidence="6">
    <location>
        <begin position="122"/>
        <end position="387"/>
    </location>
</feature>
<name>A0ABW5A2P0_9BACL</name>
<evidence type="ECO:0000313" key="7">
    <source>
        <dbReference type="EMBL" id="MFD2172189.1"/>
    </source>
</evidence>
<keyword evidence="8" id="KW-1185">Reference proteome</keyword>
<dbReference type="EC" id="5.4.4.2" evidence="3"/>
<comment type="similarity">
    <text evidence="2">Belongs to the isochorismate synthase family.</text>
</comment>
<evidence type="ECO:0000313" key="8">
    <source>
        <dbReference type="Proteomes" id="UP001597343"/>
    </source>
</evidence>
<dbReference type="Proteomes" id="UP001597343">
    <property type="component" value="Unassembled WGS sequence"/>
</dbReference>
<dbReference type="EMBL" id="JBHUIO010000016">
    <property type="protein sequence ID" value="MFD2172189.1"/>
    <property type="molecule type" value="Genomic_DNA"/>
</dbReference>
<evidence type="ECO:0000256" key="3">
    <source>
        <dbReference type="ARBA" id="ARBA00012824"/>
    </source>
</evidence>
<comment type="caution">
    <text evidence="7">The sequence shown here is derived from an EMBL/GenBank/DDBJ whole genome shotgun (WGS) entry which is preliminary data.</text>
</comment>
<evidence type="ECO:0000256" key="4">
    <source>
        <dbReference type="ARBA" id="ARBA00023235"/>
    </source>
</evidence>
<organism evidence="7 8">
    <name type="scientific">Tumebacillus lipolyticus</name>
    <dbReference type="NCBI Taxonomy" id="1280370"/>
    <lineage>
        <taxon>Bacteria</taxon>
        <taxon>Bacillati</taxon>
        <taxon>Bacillota</taxon>
        <taxon>Bacilli</taxon>
        <taxon>Bacillales</taxon>
        <taxon>Alicyclobacillaceae</taxon>
        <taxon>Tumebacillus</taxon>
    </lineage>
</organism>
<dbReference type="SUPFAM" id="SSF56322">
    <property type="entry name" value="ADC synthase"/>
    <property type="match status" value="1"/>
</dbReference>
<evidence type="ECO:0000256" key="1">
    <source>
        <dbReference type="ARBA" id="ARBA00000799"/>
    </source>
</evidence>
<sequence length="411" mass="44113">MRKSNVATVAQAEQLLEAYRAGASFFLSSPRRTILAEGVRASLQSETSGSLVERVTALLNDAKRSEDELAVVVGAVPFDHRKPAQLVVPMSVQWAGPLQFGSSEPVTQPSAAAYEMEPVPKPEEFLRGVEKGLERLESGELLKIVLSRTLQMTSATPVDVQQLLKNLACKNTHGYTFAVDLPRTGDENDAKLLPRTLVGASPELLVSRSGMKVIANPLAGSTPRSKDPVEDRRRADALLDSPKDLHEHAVVVEAVAEALRPCCRTLEVPEKPSLVQTETMWHLSTVVTGELFDPAVSSLELAVALHPTPAVCGTPTDLARTAIGEIEPFDRGFYTGMIGWCDSNGDGDWVVTIRCAEVEDRSLRLYAGAGVVLGSSAEAELAETSAKFRTMLQAMGLNGEPAAQGSEDGKC</sequence>
<proteinExistence type="inferred from homology"/>
<evidence type="ECO:0000259" key="6">
    <source>
        <dbReference type="Pfam" id="PF00425"/>
    </source>
</evidence>
<protein>
    <recommendedName>
        <fullName evidence="3">isochorismate synthase</fullName>
        <ecNumber evidence="3">5.4.4.2</ecNumber>
    </recommendedName>
    <alternativeName>
        <fullName evidence="5">Isochorismate mutase</fullName>
    </alternativeName>
</protein>